<dbReference type="AlphaFoldDB" id="A0A8T9ST63"/>
<evidence type="ECO:0000313" key="8">
    <source>
        <dbReference type="EMBL" id="UOR03913.1"/>
    </source>
</evidence>
<dbReference type="Proteomes" id="UP000829925">
    <property type="component" value="Chromosome"/>
</dbReference>
<keyword evidence="7" id="KW-1133">Transmembrane helix</keyword>
<evidence type="ECO:0000256" key="6">
    <source>
        <dbReference type="ARBA" id="ARBA00023315"/>
    </source>
</evidence>
<evidence type="ECO:0000256" key="4">
    <source>
        <dbReference type="ARBA" id="ARBA00022679"/>
    </source>
</evidence>
<accession>A0A8T9ST63</accession>
<dbReference type="EMBL" id="CP095053">
    <property type="protein sequence ID" value="UOR03913.1"/>
    <property type="molecule type" value="Genomic_DNA"/>
</dbReference>
<dbReference type="PANTHER" id="PTHR30606">
    <property type="entry name" value="LIPID A BIOSYNTHESIS LAUROYL ACYLTRANSFERASE"/>
    <property type="match status" value="1"/>
</dbReference>
<evidence type="ECO:0000256" key="3">
    <source>
        <dbReference type="ARBA" id="ARBA00022519"/>
    </source>
</evidence>
<reference evidence="8 9" key="1">
    <citation type="submission" date="2022-04" db="EMBL/GenBank/DDBJ databases">
        <title>Hymenobacter sp. isolated from the air.</title>
        <authorList>
            <person name="Won M."/>
            <person name="Lee C.-M."/>
            <person name="Woen H.-Y."/>
            <person name="Kwon S.-W."/>
        </authorList>
    </citation>
    <scope>NUCLEOTIDE SEQUENCE [LARGE SCALE GENOMIC DNA]</scope>
    <source>
        <strain evidence="9">5413 J-13</strain>
    </source>
</reference>
<dbReference type="GO" id="GO:0005886">
    <property type="term" value="C:plasma membrane"/>
    <property type="evidence" value="ECO:0007669"/>
    <property type="project" value="UniProtKB-SubCell"/>
</dbReference>
<evidence type="ECO:0000256" key="7">
    <source>
        <dbReference type="SAM" id="Phobius"/>
    </source>
</evidence>
<proteinExistence type="predicted"/>
<dbReference type="CDD" id="cd07984">
    <property type="entry name" value="LPLAT_LABLAT-like"/>
    <property type="match status" value="1"/>
</dbReference>
<dbReference type="Pfam" id="PF03279">
    <property type="entry name" value="Lip_A_acyltrans"/>
    <property type="match status" value="1"/>
</dbReference>
<keyword evidence="7" id="KW-0812">Transmembrane</keyword>
<keyword evidence="4" id="KW-0808">Transferase</keyword>
<keyword evidence="2" id="KW-1003">Cell membrane</keyword>
<comment type="subcellular location">
    <subcellularLocation>
        <location evidence="1">Cell inner membrane</location>
    </subcellularLocation>
</comment>
<keyword evidence="9" id="KW-1185">Reference proteome</keyword>
<evidence type="ECO:0000256" key="5">
    <source>
        <dbReference type="ARBA" id="ARBA00023136"/>
    </source>
</evidence>
<dbReference type="PANTHER" id="PTHR30606:SF10">
    <property type="entry name" value="PHOSPHATIDYLINOSITOL MANNOSIDE ACYLTRANSFERASE"/>
    <property type="match status" value="1"/>
</dbReference>
<evidence type="ECO:0000256" key="1">
    <source>
        <dbReference type="ARBA" id="ARBA00004533"/>
    </source>
</evidence>
<protein>
    <submittedName>
        <fullName evidence="8">Lysophospholipid acyltransferase family protein</fullName>
    </submittedName>
</protein>
<dbReference type="InterPro" id="IPR004960">
    <property type="entry name" value="LipA_acyltrans"/>
</dbReference>
<sequence length="298" mass="34273">MPPSTPAKPYPWYLRPVNWLLIGLSRLPLPVLYFFADGIYLLLAYGIRYRWRVITENIRNSFPEKTEAEVAATGRAFYRHFAQVIVEILKLRTISAAELGRRVRFTNPELIEPLFAAGRTVLTLGSHAGNWEWILSGAAVRFPGRADGVYKPLSSPFFESFMYELRTRSGAVLVPMRNTLRYLLSTRGEGRSLSLLTDQAAGPRDSPYWTTFLHQDTSFYTSADRLAPQLQAPVFYVSIQRVRRGYYNITITLLYDGYAPIEKGSYPIAEAFARLLERDIQAAPAQYLWSHRRWKHKR</sequence>
<keyword evidence="5 7" id="KW-0472">Membrane</keyword>
<dbReference type="KEGG" id="haei:MUN82_13265"/>
<gene>
    <name evidence="8" type="ORF">MUN82_13265</name>
</gene>
<feature type="transmembrane region" description="Helical" evidence="7">
    <location>
        <begin position="20"/>
        <end position="43"/>
    </location>
</feature>
<evidence type="ECO:0000313" key="9">
    <source>
        <dbReference type="Proteomes" id="UP000829925"/>
    </source>
</evidence>
<dbReference type="GO" id="GO:0016746">
    <property type="term" value="F:acyltransferase activity"/>
    <property type="evidence" value="ECO:0007669"/>
    <property type="project" value="UniProtKB-KW"/>
</dbReference>
<name>A0A8T9ST63_9BACT</name>
<evidence type="ECO:0000256" key="2">
    <source>
        <dbReference type="ARBA" id="ARBA00022475"/>
    </source>
</evidence>
<keyword evidence="3" id="KW-0997">Cell inner membrane</keyword>
<dbReference type="RefSeq" id="WP_245091133.1">
    <property type="nucleotide sequence ID" value="NZ_CP095053.1"/>
</dbReference>
<dbReference type="GO" id="GO:0009247">
    <property type="term" value="P:glycolipid biosynthetic process"/>
    <property type="evidence" value="ECO:0007669"/>
    <property type="project" value="UniProtKB-ARBA"/>
</dbReference>
<keyword evidence="6 8" id="KW-0012">Acyltransferase</keyword>
<organism evidence="8 9">
    <name type="scientific">Hymenobacter aerilatus</name>
    <dbReference type="NCBI Taxonomy" id="2932251"/>
    <lineage>
        <taxon>Bacteria</taxon>
        <taxon>Pseudomonadati</taxon>
        <taxon>Bacteroidota</taxon>
        <taxon>Cytophagia</taxon>
        <taxon>Cytophagales</taxon>
        <taxon>Hymenobacteraceae</taxon>
        <taxon>Hymenobacter</taxon>
    </lineage>
</organism>